<dbReference type="KEGG" id="pacr:FXN63_21575"/>
<dbReference type="AlphaFoldDB" id="A0A5C0B0A0"/>
<protein>
    <recommendedName>
        <fullName evidence="7">Tol-Pal system protein TolB</fullName>
    </recommendedName>
</protein>
<keyword evidence="6 7" id="KW-0131">Cell cycle</keyword>
<dbReference type="Pfam" id="PF04052">
    <property type="entry name" value="TolB_N"/>
    <property type="match status" value="1"/>
</dbReference>
<dbReference type="InterPro" id="IPR011042">
    <property type="entry name" value="6-blade_b-propeller_TolB-like"/>
</dbReference>
<evidence type="ECO:0000313" key="10">
    <source>
        <dbReference type="Proteomes" id="UP000325161"/>
    </source>
</evidence>
<dbReference type="InterPro" id="IPR011659">
    <property type="entry name" value="WD40"/>
</dbReference>
<dbReference type="PANTHER" id="PTHR36842">
    <property type="entry name" value="PROTEIN TOLB HOMOLOG"/>
    <property type="match status" value="1"/>
</dbReference>
<dbReference type="SUPFAM" id="SSF52964">
    <property type="entry name" value="TolB, N-terminal domain"/>
    <property type="match status" value="1"/>
</dbReference>
<sequence>MTTTLTANTPTRSAGSSQARGLAGHLRAFAVAAIAATALGAGAAHAQLRVEISGAGASQYPIAVADFASADPQGAEIANIIRTDLNGSGLFKIIDASGSQLSESSAIGFAAWKTRGADALAVGSANRLADGRIDVRYRLADTVQQSQLDGVAITSAPSETRHTAHQIADRIYEKLTGVRGVFATRIAYVLKRGDLFELQIADADGQNAQTALRSREPIISPSWSPDGGKLAYVSFESRKPVVYVHTLSNGQRVPVANFKGNNSAPAWSPDGSTLAVVLTRDGLSQIYLMNADGSNLRRLTQSTGIDTEPVFTPDGKSLLFTSDRGGSPQIYRLDISSAQAQRVSFKGNYNITPRISPDGNTLAYVTRRDGGYQIAVLDLATGNELLLTNGGREQSPTFAPNGKSVLYATSSGGRAVLAAVSTDGRVKQTLSVMSGEVREPTWGPFLPN</sequence>
<evidence type="ECO:0000313" key="9">
    <source>
        <dbReference type="EMBL" id="QEI08142.1"/>
    </source>
</evidence>
<dbReference type="Gene3D" id="2.120.10.30">
    <property type="entry name" value="TolB, C-terminal domain"/>
    <property type="match status" value="1"/>
</dbReference>
<dbReference type="GO" id="GO:0051301">
    <property type="term" value="P:cell division"/>
    <property type="evidence" value="ECO:0007669"/>
    <property type="project" value="UniProtKB-UniRule"/>
</dbReference>
<evidence type="ECO:0000256" key="7">
    <source>
        <dbReference type="HAMAP-Rule" id="MF_00671"/>
    </source>
</evidence>
<evidence type="ECO:0000259" key="8">
    <source>
        <dbReference type="Pfam" id="PF04052"/>
    </source>
</evidence>
<gene>
    <name evidence="7 9" type="primary">tolB</name>
    <name evidence="9" type="ORF">FXN63_21575</name>
</gene>
<dbReference type="EMBL" id="CP043046">
    <property type="protein sequence ID" value="QEI08142.1"/>
    <property type="molecule type" value="Genomic_DNA"/>
</dbReference>
<comment type="function">
    <text evidence="7">Part of the Tol-Pal system, which plays a role in outer membrane invagination during cell division and is important for maintaining outer membrane integrity.</text>
</comment>
<dbReference type="GO" id="GO:0042597">
    <property type="term" value="C:periplasmic space"/>
    <property type="evidence" value="ECO:0007669"/>
    <property type="project" value="UniProtKB-SubCell"/>
</dbReference>
<evidence type="ECO:0000256" key="2">
    <source>
        <dbReference type="ARBA" id="ARBA00009820"/>
    </source>
</evidence>
<dbReference type="RefSeq" id="WP_148817430.1">
    <property type="nucleotide sequence ID" value="NZ_CP043046.1"/>
</dbReference>
<evidence type="ECO:0000256" key="6">
    <source>
        <dbReference type="ARBA" id="ARBA00023306"/>
    </source>
</evidence>
<dbReference type="NCBIfam" id="TIGR02800">
    <property type="entry name" value="propeller_TolB"/>
    <property type="match status" value="1"/>
</dbReference>
<dbReference type="InterPro" id="IPR007195">
    <property type="entry name" value="TolB_N"/>
</dbReference>
<keyword evidence="10" id="KW-1185">Reference proteome</keyword>
<keyword evidence="4 7" id="KW-0732">Signal</keyword>
<dbReference type="Pfam" id="PF07676">
    <property type="entry name" value="PD40"/>
    <property type="match status" value="5"/>
</dbReference>
<accession>A0A5C0B0A0</accession>
<organism evidence="9 10">
    <name type="scientific">Pigmentiphaga aceris</name>
    <dbReference type="NCBI Taxonomy" id="1940612"/>
    <lineage>
        <taxon>Bacteria</taxon>
        <taxon>Pseudomonadati</taxon>
        <taxon>Pseudomonadota</taxon>
        <taxon>Betaproteobacteria</taxon>
        <taxon>Burkholderiales</taxon>
        <taxon>Alcaligenaceae</taxon>
        <taxon>Pigmentiphaga</taxon>
    </lineage>
</organism>
<dbReference type="HAMAP" id="MF_00671">
    <property type="entry name" value="TolB"/>
    <property type="match status" value="1"/>
</dbReference>
<dbReference type="SUPFAM" id="SSF69304">
    <property type="entry name" value="Tricorn protease N-terminal domain"/>
    <property type="match status" value="1"/>
</dbReference>
<name>A0A5C0B0A0_9BURK</name>
<comment type="subcellular location">
    <subcellularLocation>
        <location evidence="1 7">Periplasm</location>
    </subcellularLocation>
</comment>
<proteinExistence type="inferred from homology"/>
<keyword evidence="3 7" id="KW-0132">Cell division</keyword>
<dbReference type="Proteomes" id="UP000325161">
    <property type="component" value="Chromosome"/>
</dbReference>
<evidence type="ECO:0000256" key="1">
    <source>
        <dbReference type="ARBA" id="ARBA00004418"/>
    </source>
</evidence>
<dbReference type="OrthoDB" id="9802240at2"/>
<evidence type="ECO:0000256" key="3">
    <source>
        <dbReference type="ARBA" id="ARBA00022618"/>
    </source>
</evidence>
<dbReference type="InterPro" id="IPR014167">
    <property type="entry name" value="Tol-Pal_TolB"/>
</dbReference>
<reference evidence="9 10" key="1">
    <citation type="submission" date="2019-08" db="EMBL/GenBank/DDBJ databases">
        <title>Amphibian skin-associated Pigmentiphaga: genome sequence and occurrence across geography and hosts.</title>
        <authorList>
            <person name="Bletz M.C."/>
            <person name="Bunk B."/>
            <person name="Sproeer C."/>
            <person name="Biwer P."/>
            <person name="Reiter S."/>
            <person name="Rabemananjara F.C.E."/>
            <person name="Schulz S."/>
            <person name="Overmann J."/>
            <person name="Vences M."/>
        </authorList>
    </citation>
    <scope>NUCLEOTIDE SEQUENCE [LARGE SCALE GENOMIC DNA]</scope>
    <source>
        <strain evidence="9 10">Mada1488</strain>
    </source>
</reference>
<keyword evidence="5 7" id="KW-0574">Periplasm</keyword>
<comment type="subunit">
    <text evidence="7">The Tol-Pal system is composed of five core proteins: the inner membrane proteins TolA, TolQ and TolR, the periplasmic protein TolB and the outer membrane protein Pal. They form a network linking the inner and outer membranes and the peptidoglycan layer.</text>
</comment>
<feature type="domain" description="TolB N-terminal" evidence="8">
    <location>
        <begin position="48"/>
        <end position="148"/>
    </location>
</feature>
<dbReference type="PANTHER" id="PTHR36842:SF1">
    <property type="entry name" value="PROTEIN TOLB"/>
    <property type="match status" value="1"/>
</dbReference>
<comment type="similarity">
    <text evidence="2 7">Belongs to the TolB family.</text>
</comment>
<evidence type="ECO:0000256" key="4">
    <source>
        <dbReference type="ARBA" id="ARBA00022729"/>
    </source>
</evidence>
<dbReference type="Gene3D" id="3.40.50.10070">
    <property type="entry name" value="TolB, N-terminal domain"/>
    <property type="match status" value="1"/>
</dbReference>
<dbReference type="GO" id="GO:0017038">
    <property type="term" value="P:protein import"/>
    <property type="evidence" value="ECO:0007669"/>
    <property type="project" value="InterPro"/>
</dbReference>
<evidence type="ECO:0000256" key="5">
    <source>
        <dbReference type="ARBA" id="ARBA00022764"/>
    </source>
</evidence>